<dbReference type="InterPro" id="IPR023267">
    <property type="entry name" value="RCMT"/>
</dbReference>
<protein>
    <submittedName>
        <fullName evidence="12">Ribosomal RNA small subunit methyltransferase F</fullName>
    </submittedName>
</protein>
<dbReference type="OMA" id="ANENPRP"/>
<feature type="binding site" evidence="9">
    <location>
        <position position="478"/>
    </location>
    <ligand>
        <name>S-adenosyl-L-methionine</name>
        <dbReference type="ChEBI" id="CHEBI:59789"/>
    </ligand>
</feature>
<evidence type="ECO:0000256" key="9">
    <source>
        <dbReference type="PROSITE-ProRule" id="PRU01023"/>
    </source>
</evidence>
<evidence type="ECO:0000313" key="13">
    <source>
        <dbReference type="Proteomes" id="UP000198287"/>
    </source>
</evidence>
<dbReference type="InterPro" id="IPR029063">
    <property type="entry name" value="SAM-dependent_MTases_sf"/>
</dbReference>
<keyword evidence="3" id="KW-0690">Ribosome biogenesis</keyword>
<feature type="region of interest" description="Disordered" evidence="10">
    <location>
        <begin position="1"/>
        <end position="205"/>
    </location>
</feature>
<dbReference type="GO" id="GO:0000470">
    <property type="term" value="P:maturation of LSU-rRNA"/>
    <property type="evidence" value="ECO:0007669"/>
    <property type="project" value="TreeGrafter"/>
</dbReference>
<proteinExistence type="inferred from homology"/>
<feature type="binding site" evidence="9">
    <location>
        <position position="434"/>
    </location>
    <ligand>
        <name>S-adenosyl-L-methionine</name>
        <dbReference type="ChEBI" id="CHEBI:59789"/>
    </ligand>
</feature>
<dbReference type="InterPro" id="IPR049560">
    <property type="entry name" value="MeTrfase_RsmB-F_NOP2_cat"/>
</dbReference>
<dbReference type="PRINTS" id="PR02012">
    <property type="entry name" value="RCMTNOP2"/>
</dbReference>
<dbReference type="InterPro" id="IPR011023">
    <property type="entry name" value="Nop2p"/>
</dbReference>
<dbReference type="Gene3D" id="3.30.70.1170">
    <property type="entry name" value="Sun protein, domain 3"/>
    <property type="match status" value="1"/>
</dbReference>
<comment type="similarity">
    <text evidence="2 9">Belongs to the class I-like SAM-binding methyltransferase superfamily. RsmB/NOP family.</text>
</comment>
<dbReference type="Proteomes" id="UP000198287">
    <property type="component" value="Unassembled WGS sequence"/>
</dbReference>
<comment type="subcellular location">
    <subcellularLocation>
        <location evidence="1">Nucleus</location>
        <location evidence="1">Nucleolus</location>
    </subcellularLocation>
</comment>
<keyword evidence="5 9" id="KW-0808">Transferase</keyword>
<evidence type="ECO:0000256" key="2">
    <source>
        <dbReference type="ARBA" id="ARBA00007494"/>
    </source>
</evidence>
<dbReference type="GO" id="GO:0009383">
    <property type="term" value="F:rRNA (cytosine-C5-)-methyltransferase activity"/>
    <property type="evidence" value="ECO:0007669"/>
    <property type="project" value="TreeGrafter"/>
</dbReference>
<evidence type="ECO:0000256" key="10">
    <source>
        <dbReference type="SAM" id="MobiDB-lite"/>
    </source>
</evidence>
<dbReference type="InterPro" id="IPR054728">
    <property type="entry name" value="RsmB-like_ferredoxin"/>
</dbReference>
<evidence type="ECO:0000256" key="3">
    <source>
        <dbReference type="ARBA" id="ARBA00022517"/>
    </source>
</evidence>
<dbReference type="InterPro" id="IPR018314">
    <property type="entry name" value="RsmB/NOL1/NOP2-like_CS"/>
</dbReference>
<keyword evidence="6 9" id="KW-0949">S-adenosyl-L-methionine</keyword>
<dbReference type="FunFam" id="3.30.70.1170:FF:000001">
    <property type="entry name" value="Ribosomal RNA methyltransferase Nop2"/>
    <property type="match status" value="1"/>
</dbReference>
<dbReference type="GO" id="GO:0003723">
    <property type="term" value="F:RNA binding"/>
    <property type="evidence" value="ECO:0007669"/>
    <property type="project" value="UniProtKB-UniRule"/>
</dbReference>
<comment type="caution">
    <text evidence="12">The sequence shown here is derived from an EMBL/GenBank/DDBJ whole genome shotgun (WGS) entry which is preliminary data.</text>
</comment>
<feature type="compositionally biased region" description="Basic and acidic residues" evidence="10">
    <location>
        <begin position="623"/>
        <end position="635"/>
    </location>
</feature>
<dbReference type="STRING" id="158441.A0A226F3G1"/>
<feature type="compositionally biased region" description="Basic and acidic residues" evidence="10">
    <location>
        <begin position="88"/>
        <end position="101"/>
    </location>
</feature>
<gene>
    <name evidence="12" type="ORF">Fcan01_01899</name>
</gene>
<dbReference type="AlphaFoldDB" id="A0A226F3G1"/>
<evidence type="ECO:0000256" key="5">
    <source>
        <dbReference type="ARBA" id="ARBA00022679"/>
    </source>
</evidence>
<dbReference type="Pfam" id="PF01189">
    <property type="entry name" value="Methyltr_RsmB-F"/>
    <property type="match status" value="1"/>
</dbReference>
<name>A0A226F3G1_FOLCA</name>
<evidence type="ECO:0000256" key="6">
    <source>
        <dbReference type="ARBA" id="ARBA00022691"/>
    </source>
</evidence>
<reference evidence="12 13" key="1">
    <citation type="submission" date="2015-12" db="EMBL/GenBank/DDBJ databases">
        <title>The genome of Folsomia candida.</title>
        <authorList>
            <person name="Faddeeva A."/>
            <person name="Derks M.F."/>
            <person name="Anvar Y."/>
            <person name="Smit S."/>
            <person name="Van Straalen N."/>
            <person name="Roelofs D."/>
        </authorList>
    </citation>
    <scope>NUCLEOTIDE SEQUENCE [LARGE SCALE GENOMIC DNA]</scope>
    <source>
        <strain evidence="12 13">VU population</strain>
        <tissue evidence="12">Whole body</tissue>
    </source>
</reference>
<feature type="domain" description="SAM-dependent MTase RsmB/NOP-type" evidence="11">
    <location>
        <begin position="318"/>
        <end position="605"/>
    </location>
</feature>
<dbReference type="Gene3D" id="3.40.50.150">
    <property type="entry name" value="Vaccinia Virus protein VP39"/>
    <property type="match status" value="1"/>
</dbReference>
<evidence type="ECO:0000256" key="1">
    <source>
        <dbReference type="ARBA" id="ARBA00004604"/>
    </source>
</evidence>
<keyword evidence="4 9" id="KW-0489">Methyltransferase</keyword>
<sequence length="646" mass="72782">MGRKTNWAEKPKTGPGRKARKQPPPAFERDGKKGGELREKRERKRLSNTVRPAENERGGVRRPPQKRFQSSTQNEDRGGATTRPLRKRFPDKNVGEEDVAKKPRKVGAAPKEEEEDEDESFGNNDEPMTLESRLRKLSDMKPTGKGDGTSGSPTRNNRKEKPARFKKQTVYKSDSEEDEEKEEESTAKLDSTFAMSDDDDDEEEDLLPFEKESVETEKETAMDMEMSEAELKSQMEDSEKFQFPDADEIEGADMQQVNDRIRDVISTLLNFKDKREEGRTRSEYTDLLLHDLCKYYGYNEYLMERFMAVFTLGELVDLLDANENPRPLTIRTNTLKTRRREVAQALISRGVNLDPVGKWSKVGLVIYSSQVPIGATPEYLAGHYMIQGAASFLPVMALAPQENERVLDMCAAPGGKSTHLAALMKNTGVLFANEFNKDRAKSLIGNFHRMGVKNSVICSYDGRKFHEVMKGFDRVLLDAPCSGTGVVSKDPAVKAQKDAKDIQRNSTKQKDLILTAIDCLDAGSKTGGYLVYSTCSVLPDENEAVVNYALSKRNVKLVPTGLDFGTPGFANFQGKRFHPTLNLTRRFYPHSHNMDGFFVAKLKKFSNSIPVNVQEVDEEEESEKAGQAEEIAEKLTKKRNRKQNKA</sequence>
<feature type="region of interest" description="Disordered" evidence="10">
    <location>
        <begin position="614"/>
        <end position="646"/>
    </location>
</feature>
<organism evidence="12 13">
    <name type="scientific">Folsomia candida</name>
    <name type="common">Springtail</name>
    <dbReference type="NCBI Taxonomy" id="158441"/>
    <lineage>
        <taxon>Eukaryota</taxon>
        <taxon>Metazoa</taxon>
        <taxon>Ecdysozoa</taxon>
        <taxon>Arthropoda</taxon>
        <taxon>Hexapoda</taxon>
        <taxon>Collembola</taxon>
        <taxon>Entomobryomorpha</taxon>
        <taxon>Isotomoidea</taxon>
        <taxon>Isotomidae</taxon>
        <taxon>Proisotominae</taxon>
        <taxon>Folsomia</taxon>
    </lineage>
</organism>
<evidence type="ECO:0000256" key="4">
    <source>
        <dbReference type="ARBA" id="ARBA00022603"/>
    </source>
</evidence>
<feature type="compositionally biased region" description="Basic and acidic residues" evidence="10">
    <location>
        <begin position="132"/>
        <end position="144"/>
    </location>
</feature>
<dbReference type="InterPro" id="IPR001678">
    <property type="entry name" value="MeTrfase_RsmB-F_NOP2_dom"/>
</dbReference>
<evidence type="ECO:0000256" key="7">
    <source>
        <dbReference type="ARBA" id="ARBA00022884"/>
    </source>
</evidence>
<feature type="binding site" evidence="9">
    <location>
        <begin position="410"/>
        <end position="416"/>
    </location>
    <ligand>
        <name>S-adenosyl-L-methionine</name>
        <dbReference type="ChEBI" id="CHEBI:59789"/>
    </ligand>
</feature>
<evidence type="ECO:0000259" key="11">
    <source>
        <dbReference type="PROSITE" id="PS51686"/>
    </source>
</evidence>
<dbReference type="Pfam" id="PF22458">
    <property type="entry name" value="RsmF-B_ferredox"/>
    <property type="match status" value="1"/>
</dbReference>
<feature type="compositionally biased region" description="Basic residues" evidence="10">
    <location>
        <begin position="636"/>
        <end position="646"/>
    </location>
</feature>
<feature type="compositionally biased region" description="Basic and acidic residues" evidence="10">
    <location>
        <begin position="1"/>
        <end position="12"/>
    </location>
</feature>
<feature type="active site" description="Nucleophile" evidence="9">
    <location>
        <position position="535"/>
    </location>
</feature>
<dbReference type="EMBL" id="LNIX01000001">
    <property type="protein sequence ID" value="OXA63721.1"/>
    <property type="molecule type" value="Genomic_DNA"/>
</dbReference>
<keyword evidence="7 9" id="KW-0694">RNA-binding</keyword>
<feature type="compositionally biased region" description="Acidic residues" evidence="10">
    <location>
        <begin position="196"/>
        <end position="205"/>
    </location>
</feature>
<dbReference type="PANTHER" id="PTHR22807">
    <property type="entry name" value="NOP2 YEAST -RELATED NOL1/NOP2/FMU SUN DOMAIN-CONTAINING"/>
    <property type="match status" value="1"/>
</dbReference>
<feature type="binding site" evidence="9">
    <location>
        <position position="461"/>
    </location>
    <ligand>
        <name>S-adenosyl-L-methionine</name>
        <dbReference type="ChEBI" id="CHEBI:59789"/>
    </ligand>
</feature>
<dbReference type="SUPFAM" id="SSF53335">
    <property type="entry name" value="S-adenosyl-L-methionine-dependent methyltransferases"/>
    <property type="match status" value="1"/>
</dbReference>
<dbReference type="PROSITE" id="PS01153">
    <property type="entry name" value="NOL1_NOP2_SUN"/>
    <property type="match status" value="1"/>
</dbReference>
<dbReference type="InterPro" id="IPR023273">
    <property type="entry name" value="RCMT_NOP2"/>
</dbReference>
<keyword evidence="13" id="KW-1185">Reference proteome</keyword>
<dbReference type="GO" id="GO:0005730">
    <property type="term" value="C:nucleolus"/>
    <property type="evidence" value="ECO:0007669"/>
    <property type="project" value="UniProtKB-SubCell"/>
</dbReference>
<evidence type="ECO:0000256" key="8">
    <source>
        <dbReference type="ARBA" id="ARBA00023242"/>
    </source>
</evidence>
<dbReference type="GO" id="GO:0070475">
    <property type="term" value="P:rRNA base methylation"/>
    <property type="evidence" value="ECO:0007669"/>
    <property type="project" value="TreeGrafter"/>
</dbReference>
<dbReference type="OrthoDB" id="427002at2759"/>
<dbReference type="PROSITE" id="PS51686">
    <property type="entry name" value="SAM_MT_RSMB_NOP"/>
    <property type="match status" value="1"/>
</dbReference>
<accession>A0A226F3G1</accession>
<dbReference type="PRINTS" id="PR02008">
    <property type="entry name" value="RCMTFAMILY"/>
</dbReference>
<dbReference type="PANTHER" id="PTHR22807:SF30">
    <property type="entry name" value="28S RRNA (CYTOSINE(4447)-C(5))-METHYLTRANSFERASE-RELATED"/>
    <property type="match status" value="1"/>
</dbReference>
<evidence type="ECO:0000313" key="12">
    <source>
        <dbReference type="EMBL" id="OXA63721.1"/>
    </source>
</evidence>
<keyword evidence="8" id="KW-0539">Nucleus</keyword>
<feature type="compositionally biased region" description="Basic and acidic residues" evidence="10">
    <location>
        <begin position="27"/>
        <end position="40"/>
    </location>
</feature>
<dbReference type="NCBIfam" id="TIGR00446">
    <property type="entry name" value="nop2p"/>
    <property type="match status" value="1"/>
</dbReference>